<dbReference type="AlphaFoldDB" id="A0A1D8A2W1"/>
<dbReference type="KEGG" id="nre:BES08_06610"/>
<organism evidence="1 2">
    <name type="scientific">Novosphingobium resinovorum</name>
    <dbReference type="NCBI Taxonomy" id="158500"/>
    <lineage>
        <taxon>Bacteria</taxon>
        <taxon>Pseudomonadati</taxon>
        <taxon>Pseudomonadota</taxon>
        <taxon>Alphaproteobacteria</taxon>
        <taxon>Sphingomonadales</taxon>
        <taxon>Sphingomonadaceae</taxon>
        <taxon>Novosphingobium</taxon>
    </lineage>
</organism>
<name>A0A1D8A2W1_9SPHN</name>
<dbReference type="Proteomes" id="UP000094626">
    <property type="component" value="Chromosome"/>
</dbReference>
<accession>A0A1D8A2W1</accession>
<dbReference type="EMBL" id="CP017075">
    <property type="protein sequence ID" value="AOR76455.1"/>
    <property type="molecule type" value="Genomic_DNA"/>
</dbReference>
<evidence type="ECO:0000313" key="2">
    <source>
        <dbReference type="Proteomes" id="UP000094626"/>
    </source>
</evidence>
<evidence type="ECO:0000313" key="1">
    <source>
        <dbReference type="EMBL" id="AOR76455.1"/>
    </source>
</evidence>
<sequence length="66" mass="7089">MFAQATAVHLMALGRRHGLSDRAIAAIIDNVRAGLADWPEIAAQAGATFSMREIAERHAEVARTFG</sequence>
<protein>
    <submittedName>
        <fullName evidence="1">Uncharacterized protein</fullName>
    </submittedName>
</protein>
<proteinExistence type="predicted"/>
<reference evidence="2" key="1">
    <citation type="journal article" date="2017" name="J. Biotechnol.">
        <title>Complete genome sequence of Novosphingobium resinovorum SA1, a versatile xenobiotic-degrading bacterium capable of utilizing sulfanilic acid.</title>
        <authorList>
            <person name="Hegedus B."/>
            <person name="Kos P.B."/>
            <person name="Balint B."/>
            <person name="Maroti G."/>
            <person name="Gan H.M."/>
            <person name="Perei K."/>
            <person name="Rakhely G."/>
        </authorList>
    </citation>
    <scope>NUCLEOTIDE SEQUENCE [LARGE SCALE GENOMIC DNA]</scope>
    <source>
        <strain evidence="2">SA1</strain>
    </source>
</reference>
<gene>
    <name evidence="1" type="ORF">BES08_06610</name>
</gene>
<keyword evidence="2" id="KW-1185">Reference proteome</keyword>